<dbReference type="Gene3D" id="3.40.50.2000">
    <property type="entry name" value="Glycogen Phosphorylase B"/>
    <property type="match status" value="2"/>
</dbReference>
<dbReference type="EMBL" id="JADEWZ010000001">
    <property type="protein sequence ID" value="MBE9114498.1"/>
    <property type="molecule type" value="Genomic_DNA"/>
</dbReference>
<proteinExistence type="predicted"/>
<feature type="domain" description="Glycosyltransferase subfamily 4-like N-terminal" evidence="2">
    <location>
        <begin position="17"/>
        <end position="180"/>
    </location>
</feature>
<gene>
    <name evidence="3" type="ORF">IQ249_01185</name>
</gene>
<dbReference type="GO" id="GO:0016757">
    <property type="term" value="F:glycosyltransferase activity"/>
    <property type="evidence" value="ECO:0007669"/>
    <property type="project" value="InterPro"/>
</dbReference>
<evidence type="ECO:0000259" key="1">
    <source>
        <dbReference type="Pfam" id="PF00534"/>
    </source>
</evidence>
<dbReference type="RefSeq" id="WP_194027568.1">
    <property type="nucleotide sequence ID" value="NZ_JADEWZ010000001.1"/>
</dbReference>
<keyword evidence="4" id="KW-1185">Reference proteome</keyword>
<evidence type="ECO:0000313" key="3">
    <source>
        <dbReference type="EMBL" id="MBE9114498.1"/>
    </source>
</evidence>
<evidence type="ECO:0000313" key="4">
    <source>
        <dbReference type="Proteomes" id="UP000654482"/>
    </source>
</evidence>
<dbReference type="Pfam" id="PF13439">
    <property type="entry name" value="Glyco_transf_4"/>
    <property type="match status" value="1"/>
</dbReference>
<evidence type="ECO:0000259" key="2">
    <source>
        <dbReference type="Pfam" id="PF13439"/>
    </source>
</evidence>
<comment type="caution">
    <text evidence="3">The sequence shown here is derived from an EMBL/GenBank/DDBJ whole genome shotgun (WGS) entry which is preliminary data.</text>
</comment>
<sequence>MVQLQRIACLLPNLAGGGQERVTLNLLRGLTQYDLLLDLVVATAEGPYLDEIPETVRLINLERKIEDRTQSAIALISPLVRYLQQERPDVLFSHLVWTNEIAVVAKALARVPLRLILLEQMPASSKPTQRVNRWIKSFLTRSLYPYADAIVTPSQGVARAFERELNLKPNSIKTIYNPVVDETLMQKAETPISHPWRAEGEPPIILSAGRLAPQKDFSTSIEAFARLREQREARLIILGEGALRGKLEALVKKLGLEGEVLLPGFVKNPYAYMSLARVFVLSSRWEGLPTVLIEAIACGCQIVSTDCPHGPQEILAGGEYGRLVPVGEVAALREGIELALDNPIAPEKLVARSRDFSVQQSAAQYFKLARGE</sequence>
<accession>A0A8J7AMD6</accession>
<dbReference type="Pfam" id="PF00534">
    <property type="entry name" value="Glycos_transf_1"/>
    <property type="match status" value="1"/>
</dbReference>
<reference evidence="3" key="1">
    <citation type="submission" date="2020-10" db="EMBL/GenBank/DDBJ databases">
        <authorList>
            <person name="Castelo-Branco R."/>
            <person name="Eusebio N."/>
            <person name="Adriana R."/>
            <person name="Vieira A."/>
            <person name="Brugerolle De Fraissinette N."/>
            <person name="Rezende De Castro R."/>
            <person name="Schneider M.P."/>
            <person name="Vasconcelos V."/>
            <person name="Leao P.N."/>
        </authorList>
    </citation>
    <scope>NUCLEOTIDE SEQUENCE</scope>
    <source>
        <strain evidence="3">LEGE 07157</strain>
    </source>
</reference>
<dbReference type="PANTHER" id="PTHR12526">
    <property type="entry name" value="GLYCOSYLTRANSFERASE"/>
    <property type="match status" value="1"/>
</dbReference>
<dbReference type="SUPFAM" id="SSF53756">
    <property type="entry name" value="UDP-Glycosyltransferase/glycogen phosphorylase"/>
    <property type="match status" value="1"/>
</dbReference>
<dbReference type="InterPro" id="IPR028098">
    <property type="entry name" value="Glyco_trans_4-like_N"/>
</dbReference>
<dbReference type="AlphaFoldDB" id="A0A8J7AMD6"/>
<name>A0A8J7AMD6_9CYAN</name>
<dbReference type="Proteomes" id="UP000654482">
    <property type="component" value="Unassembled WGS sequence"/>
</dbReference>
<feature type="domain" description="Glycosyl transferase family 1" evidence="1">
    <location>
        <begin position="196"/>
        <end position="354"/>
    </location>
</feature>
<dbReference type="InterPro" id="IPR001296">
    <property type="entry name" value="Glyco_trans_1"/>
</dbReference>
<organism evidence="3 4">
    <name type="scientific">Lusitaniella coriacea LEGE 07157</name>
    <dbReference type="NCBI Taxonomy" id="945747"/>
    <lineage>
        <taxon>Bacteria</taxon>
        <taxon>Bacillati</taxon>
        <taxon>Cyanobacteriota</taxon>
        <taxon>Cyanophyceae</taxon>
        <taxon>Spirulinales</taxon>
        <taxon>Lusitaniellaceae</taxon>
        <taxon>Lusitaniella</taxon>
    </lineage>
</organism>
<dbReference type="CDD" id="cd03811">
    <property type="entry name" value="GT4_GT28_WabH-like"/>
    <property type="match status" value="1"/>
</dbReference>
<protein>
    <submittedName>
        <fullName evidence="3">Glycosyltransferase</fullName>
    </submittedName>
</protein>